<sequence>MTEQRMPGGRLLGAVRVGDTVRRPAQPWTPAVHEVLRHLASVGFDGAPRVLGVDEQGREMLTHLDGETVGDRVPWPSWVRSAGTLRQVGGWLRRLHDATTSFTPSPDARWFAGKGWRPGLVIGHHDAGPHNAVWRNGRLVGFVDWDTAGPSSWEWDLAFAALCWVPLRGPETTAALGFTADDDPRERLHLLLDAYGHDGDRAAFGETVAARARMNAEVIRPLASGGDPAYAALLPVAVEYEAAARGVEALPADFWRRPPR</sequence>
<feature type="domain" description="Aminoglycoside phosphotransferase" evidence="1">
    <location>
        <begin position="119"/>
        <end position="181"/>
    </location>
</feature>
<dbReference type="EMBL" id="CP157762">
    <property type="protein sequence ID" value="XBP94965.1"/>
    <property type="molecule type" value="Genomic_DNA"/>
</dbReference>
<evidence type="ECO:0000313" key="2">
    <source>
        <dbReference type="EMBL" id="XBP94965.1"/>
    </source>
</evidence>
<dbReference type="SUPFAM" id="SSF56112">
    <property type="entry name" value="Protein kinase-like (PK-like)"/>
    <property type="match status" value="1"/>
</dbReference>
<dbReference type="Pfam" id="PF01636">
    <property type="entry name" value="APH"/>
    <property type="match status" value="1"/>
</dbReference>
<evidence type="ECO:0000259" key="1">
    <source>
        <dbReference type="Pfam" id="PF01636"/>
    </source>
</evidence>
<dbReference type="AlphaFoldDB" id="A0AAU7MC13"/>
<accession>A0AAU7MC13</accession>
<dbReference type="Gene3D" id="3.90.1200.10">
    <property type="match status" value="1"/>
</dbReference>
<name>A0AAU7MC13_9ACTN</name>
<reference evidence="3" key="2">
    <citation type="submission" date="2024-06" db="EMBL/GenBank/DDBJ databases">
        <title>Micromonospora mangrovi CCTCC AA 2012012 genome sequences.</title>
        <authorList>
            <person name="Gao J."/>
        </authorList>
    </citation>
    <scope>NUCLEOTIDE SEQUENCE</scope>
    <source>
        <strain evidence="3">CCTCC AA 2012012</strain>
    </source>
</reference>
<proteinExistence type="predicted"/>
<evidence type="ECO:0000313" key="3">
    <source>
        <dbReference type="EMBL" id="XCH75668.1"/>
    </source>
</evidence>
<dbReference type="EMBL" id="CP159342">
    <property type="protein sequence ID" value="XCH75668.1"/>
    <property type="molecule type" value="Genomic_DNA"/>
</dbReference>
<organism evidence="2">
    <name type="scientific">Micromonospora sp. CCTCC AA 2012012</name>
    <dbReference type="NCBI Taxonomy" id="3111921"/>
    <lineage>
        <taxon>Bacteria</taxon>
        <taxon>Bacillati</taxon>
        <taxon>Actinomycetota</taxon>
        <taxon>Actinomycetes</taxon>
        <taxon>Micromonosporales</taxon>
        <taxon>Micromonosporaceae</taxon>
        <taxon>Micromonospora</taxon>
    </lineage>
</organism>
<dbReference type="InterPro" id="IPR011009">
    <property type="entry name" value="Kinase-like_dom_sf"/>
</dbReference>
<gene>
    <name evidence="3" type="ORF">ABUL08_06160</name>
    <name evidence="2" type="ORF">VK199_06115</name>
</gene>
<dbReference type="RefSeq" id="WP_350935349.1">
    <property type="nucleotide sequence ID" value="NZ_CP157762.1"/>
</dbReference>
<reference evidence="2" key="1">
    <citation type="submission" date="2024-01" db="EMBL/GenBank/DDBJ databases">
        <title>The genome sequence of Micromonospora mangrovi CCTCC AA 2012012.</title>
        <authorList>
            <person name="Gao J."/>
        </authorList>
    </citation>
    <scope>NUCLEOTIDE SEQUENCE</scope>
    <source>
        <strain evidence="2">CCTCC AA 2012012</strain>
    </source>
</reference>
<protein>
    <submittedName>
        <fullName evidence="2">Phosphotransferase</fullName>
    </submittedName>
</protein>
<dbReference type="InterPro" id="IPR002575">
    <property type="entry name" value="Aminoglycoside_PTrfase"/>
</dbReference>